<dbReference type="PANTHER" id="PTHR43877">
    <property type="entry name" value="AMINOALKYLPHOSPHONATE N-ACETYLTRANSFERASE-RELATED-RELATED"/>
    <property type="match status" value="1"/>
</dbReference>
<dbReference type="CDD" id="cd04301">
    <property type="entry name" value="NAT_SF"/>
    <property type="match status" value="1"/>
</dbReference>
<organism evidence="4 5">
    <name type="scientific">Nocardioides astragali</name>
    <dbReference type="NCBI Taxonomy" id="1776736"/>
    <lineage>
        <taxon>Bacteria</taxon>
        <taxon>Bacillati</taxon>
        <taxon>Actinomycetota</taxon>
        <taxon>Actinomycetes</taxon>
        <taxon>Propionibacteriales</taxon>
        <taxon>Nocardioidaceae</taxon>
        <taxon>Nocardioides</taxon>
    </lineage>
</organism>
<dbReference type="EC" id="2.3.-.-" evidence="4"/>
<evidence type="ECO:0000313" key="5">
    <source>
        <dbReference type="Proteomes" id="UP001596524"/>
    </source>
</evidence>
<dbReference type="GO" id="GO:0016746">
    <property type="term" value="F:acyltransferase activity"/>
    <property type="evidence" value="ECO:0007669"/>
    <property type="project" value="UniProtKB-KW"/>
</dbReference>
<dbReference type="EMBL" id="JBHTCH010000014">
    <property type="protein sequence ID" value="MFC7360893.1"/>
    <property type="molecule type" value="Genomic_DNA"/>
</dbReference>
<dbReference type="Pfam" id="PF00583">
    <property type="entry name" value="Acetyltransf_1"/>
    <property type="match status" value="1"/>
</dbReference>
<evidence type="ECO:0000259" key="3">
    <source>
        <dbReference type="PROSITE" id="PS51186"/>
    </source>
</evidence>
<keyword evidence="2 4" id="KW-0012">Acyltransferase</keyword>
<dbReference type="InterPro" id="IPR016181">
    <property type="entry name" value="Acyl_CoA_acyltransferase"/>
</dbReference>
<accession>A0ABW2N412</accession>
<reference evidence="5" key="1">
    <citation type="journal article" date="2019" name="Int. J. Syst. Evol. Microbiol.">
        <title>The Global Catalogue of Microorganisms (GCM) 10K type strain sequencing project: providing services to taxonomists for standard genome sequencing and annotation.</title>
        <authorList>
            <consortium name="The Broad Institute Genomics Platform"/>
            <consortium name="The Broad Institute Genome Sequencing Center for Infectious Disease"/>
            <person name="Wu L."/>
            <person name="Ma J."/>
        </authorList>
    </citation>
    <scope>NUCLEOTIDE SEQUENCE [LARGE SCALE GENOMIC DNA]</scope>
    <source>
        <strain evidence="5">FCH27</strain>
    </source>
</reference>
<dbReference type="Proteomes" id="UP001596524">
    <property type="component" value="Unassembled WGS sequence"/>
</dbReference>
<gene>
    <name evidence="4" type="ORF">ACFQO6_11480</name>
</gene>
<dbReference type="InterPro" id="IPR050832">
    <property type="entry name" value="Bact_Acetyltransf"/>
</dbReference>
<dbReference type="PROSITE" id="PS51186">
    <property type="entry name" value="GNAT"/>
    <property type="match status" value="1"/>
</dbReference>
<dbReference type="Gene3D" id="3.40.630.30">
    <property type="match status" value="1"/>
</dbReference>
<protein>
    <submittedName>
        <fullName evidence="4">GNAT family N-acetyltransferase</fullName>
        <ecNumber evidence="4">2.3.-.-</ecNumber>
    </submittedName>
</protein>
<dbReference type="InterPro" id="IPR000182">
    <property type="entry name" value="GNAT_dom"/>
</dbReference>
<dbReference type="RefSeq" id="WP_255888585.1">
    <property type="nucleotide sequence ID" value="NZ_JAFMZM010000001.1"/>
</dbReference>
<evidence type="ECO:0000256" key="2">
    <source>
        <dbReference type="ARBA" id="ARBA00023315"/>
    </source>
</evidence>
<dbReference type="PANTHER" id="PTHR43877:SF2">
    <property type="entry name" value="AMINOALKYLPHOSPHONATE N-ACETYLTRANSFERASE-RELATED"/>
    <property type="match status" value="1"/>
</dbReference>
<evidence type="ECO:0000256" key="1">
    <source>
        <dbReference type="ARBA" id="ARBA00022679"/>
    </source>
</evidence>
<name>A0ABW2N412_9ACTN</name>
<keyword evidence="5" id="KW-1185">Reference proteome</keyword>
<sequence>MHIRPKADSDGPGCLALLLEVHRTDGYPRYLPDDAPRFITPPYESAAWVAEEDGEIVGHVGVHEAAGDPILDAAQRATGLGAEQLAVIARLLVAPLTRRTGLGQALLETATSHARMRGRRAVLDVVQDAAAPIALYEANGWTRLEPLSLEVTDRNSLDLWVYLGPE</sequence>
<proteinExistence type="predicted"/>
<feature type="domain" description="N-acetyltransferase" evidence="3">
    <location>
        <begin position="1"/>
        <end position="164"/>
    </location>
</feature>
<keyword evidence="1 4" id="KW-0808">Transferase</keyword>
<dbReference type="SUPFAM" id="SSF55729">
    <property type="entry name" value="Acyl-CoA N-acyltransferases (Nat)"/>
    <property type="match status" value="1"/>
</dbReference>
<comment type="caution">
    <text evidence="4">The sequence shown here is derived from an EMBL/GenBank/DDBJ whole genome shotgun (WGS) entry which is preliminary data.</text>
</comment>
<evidence type="ECO:0000313" key="4">
    <source>
        <dbReference type="EMBL" id="MFC7360893.1"/>
    </source>
</evidence>